<gene>
    <name evidence="6" type="ORF">INT45_006499</name>
</gene>
<dbReference type="PROSITE" id="PS50010">
    <property type="entry name" value="DH_2"/>
    <property type="match status" value="1"/>
</dbReference>
<feature type="compositionally biased region" description="Low complexity" evidence="3">
    <location>
        <begin position="55"/>
        <end position="71"/>
    </location>
</feature>
<dbReference type="SUPFAM" id="SSF50729">
    <property type="entry name" value="PH domain-like"/>
    <property type="match status" value="1"/>
</dbReference>
<dbReference type="SMART" id="SM00233">
    <property type="entry name" value="PH"/>
    <property type="match status" value="1"/>
</dbReference>
<evidence type="ECO:0000313" key="7">
    <source>
        <dbReference type="Proteomes" id="UP000646827"/>
    </source>
</evidence>
<accession>A0A8H7S3Q1</accession>
<evidence type="ECO:0000259" key="5">
    <source>
        <dbReference type="PROSITE" id="PS50219"/>
    </source>
</evidence>
<dbReference type="AlphaFoldDB" id="A0A8H7S3Q1"/>
<organism evidence="6 7">
    <name type="scientific">Circinella minor</name>
    <dbReference type="NCBI Taxonomy" id="1195481"/>
    <lineage>
        <taxon>Eukaryota</taxon>
        <taxon>Fungi</taxon>
        <taxon>Fungi incertae sedis</taxon>
        <taxon>Mucoromycota</taxon>
        <taxon>Mucoromycotina</taxon>
        <taxon>Mucoromycetes</taxon>
        <taxon>Mucorales</taxon>
        <taxon>Lichtheimiaceae</taxon>
        <taxon>Circinella</taxon>
    </lineage>
</organism>
<evidence type="ECO:0000256" key="2">
    <source>
        <dbReference type="SAM" id="Coils"/>
    </source>
</evidence>
<keyword evidence="1" id="KW-0344">Guanine-nucleotide releasing factor</keyword>
<keyword evidence="7" id="KW-1185">Reference proteome</keyword>
<keyword evidence="2" id="KW-0175">Coiled coil</keyword>
<dbReference type="Gene3D" id="2.30.29.30">
    <property type="entry name" value="Pleckstrin-homology domain (PH domain)/Phosphotyrosine-binding domain (PTB)"/>
    <property type="match status" value="1"/>
</dbReference>
<dbReference type="PANTHER" id="PTHR46572:SF1">
    <property type="entry name" value="RHO1 GUANINE NUCLEOTIDE EXCHANGE FACTOR TUS1"/>
    <property type="match status" value="1"/>
</dbReference>
<evidence type="ECO:0000313" key="6">
    <source>
        <dbReference type="EMBL" id="KAG2220966.1"/>
    </source>
</evidence>
<dbReference type="Pfam" id="PF00621">
    <property type="entry name" value="RhoGEF"/>
    <property type="match status" value="1"/>
</dbReference>
<proteinExistence type="predicted"/>
<feature type="compositionally biased region" description="Low complexity" evidence="3">
    <location>
        <begin position="1"/>
        <end position="10"/>
    </location>
</feature>
<evidence type="ECO:0000256" key="1">
    <source>
        <dbReference type="ARBA" id="ARBA00022658"/>
    </source>
</evidence>
<feature type="domain" description="DH" evidence="4">
    <location>
        <begin position="112"/>
        <end position="339"/>
    </location>
</feature>
<comment type="caution">
    <text evidence="6">The sequence shown here is derived from an EMBL/GenBank/DDBJ whole genome shotgun (WGS) entry which is preliminary data.</text>
</comment>
<dbReference type="InterPro" id="IPR001849">
    <property type="entry name" value="PH_domain"/>
</dbReference>
<dbReference type="Proteomes" id="UP000646827">
    <property type="component" value="Unassembled WGS sequence"/>
</dbReference>
<feature type="domain" description="CNH" evidence="5">
    <location>
        <begin position="634"/>
        <end position="950"/>
    </location>
</feature>
<dbReference type="Pfam" id="PF00780">
    <property type="entry name" value="CNH"/>
    <property type="match status" value="2"/>
</dbReference>
<dbReference type="SUPFAM" id="SSF48065">
    <property type="entry name" value="DBL homology domain (DH-domain)"/>
    <property type="match status" value="1"/>
</dbReference>
<dbReference type="EMBL" id="JAEPRB010000123">
    <property type="protein sequence ID" value="KAG2220966.1"/>
    <property type="molecule type" value="Genomic_DNA"/>
</dbReference>
<dbReference type="InterPro" id="IPR000219">
    <property type="entry name" value="DH_dom"/>
</dbReference>
<reference evidence="6 7" key="1">
    <citation type="submission" date="2020-12" db="EMBL/GenBank/DDBJ databases">
        <title>Metabolic potential, ecology and presence of endohyphal bacteria is reflected in genomic diversity of Mucoromycotina.</title>
        <authorList>
            <person name="Muszewska A."/>
            <person name="Okrasinska A."/>
            <person name="Steczkiewicz K."/>
            <person name="Drgas O."/>
            <person name="Orlowska M."/>
            <person name="Perlinska-Lenart U."/>
            <person name="Aleksandrzak-Piekarczyk T."/>
            <person name="Szatraj K."/>
            <person name="Zielenkiewicz U."/>
            <person name="Pilsyk S."/>
            <person name="Malc E."/>
            <person name="Mieczkowski P."/>
            <person name="Kruszewska J.S."/>
            <person name="Biernat P."/>
            <person name="Pawlowska J."/>
        </authorList>
    </citation>
    <scope>NUCLEOTIDE SEQUENCE [LARGE SCALE GENOMIC DNA]</scope>
    <source>
        <strain evidence="6 7">CBS 142.35</strain>
    </source>
</reference>
<dbReference type="InterPro" id="IPR001180">
    <property type="entry name" value="CNH_dom"/>
</dbReference>
<dbReference type="GO" id="GO:0005085">
    <property type="term" value="F:guanyl-nucleotide exchange factor activity"/>
    <property type="evidence" value="ECO:0007669"/>
    <property type="project" value="UniProtKB-KW"/>
</dbReference>
<feature type="region of interest" description="Disordered" evidence="3">
    <location>
        <begin position="1"/>
        <end position="21"/>
    </location>
</feature>
<feature type="coiled-coil region" evidence="2">
    <location>
        <begin position="322"/>
        <end position="349"/>
    </location>
</feature>
<feature type="region of interest" description="Disordered" evidence="3">
    <location>
        <begin position="189"/>
        <end position="230"/>
    </location>
</feature>
<name>A0A8H7S3Q1_9FUNG</name>
<dbReference type="OrthoDB" id="2272012at2759"/>
<feature type="region of interest" description="Disordered" evidence="3">
    <location>
        <begin position="55"/>
        <end position="85"/>
    </location>
</feature>
<dbReference type="PANTHER" id="PTHR46572">
    <property type="entry name" value="RHO1 GDP-GTP EXCHANGE PROTEIN 1-RELATED"/>
    <property type="match status" value="1"/>
</dbReference>
<dbReference type="PROSITE" id="PS50219">
    <property type="entry name" value="CNH"/>
    <property type="match status" value="1"/>
</dbReference>
<dbReference type="InterPro" id="IPR011993">
    <property type="entry name" value="PH-like_dom_sf"/>
</dbReference>
<evidence type="ECO:0008006" key="8">
    <source>
        <dbReference type="Google" id="ProtNLM"/>
    </source>
</evidence>
<dbReference type="SMART" id="SM00325">
    <property type="entry name" value="RhoGEF"/>
    <property type="match status" value="1"/>
</dbReference>
<evidence type="ECO:0000256" key="3">
    <source>
        <dbReference type="SAM" id="MobiDB-lite"/>
    </source>
</evidence>
<protein>
    <recommendedName>
        <fullName evidence="8">DH domain-containing protein</fullName>
    </recommendedName>
</protein>
<dbReference type="InterPro" id="IPR035899">
    <property type="entry name" value="DBL_dom_sf"/>
</dbReference>
<evidence type="ECO:0000259" key="4">
    <source>
        <dbReference type="PROSITE" id="PS50010"/>
    </source>
</evidence>
<sequence>MTHQQTNSSVNDDKNNTNKKNSGVFVPLTQCYSSNCTPQHPSCYSPSCPYNPNSLGNNSNKSNNDHTSSSSLLRADTYSSNDSSGSSAYSSVLLQAASDYDMPDHLSPKERKRQAALNEILHSERQYCHDLDILRTIYAEPLLKSSTIEDTRRQRFHDIVFANYMAIYSLHKQSCDELDKLIQKQKQQLMQRTLQRQNNDTEKNNSAPNDNDQTYDENGQEEKENDNGGGLGNVIFKHVSRLMEPYILYSANHVKAWYIIQNELSNSYPFRTFIEQQDGQECTRRLGIRHYMTLPTLRMGKYRLLIKALYKYTTDEGDLLSLGAALAELKDLLARMNEVTRQAEIETRRLQIMISLRIPDHIPTTLQHIVDNEDAHLLHEGKLLLARSSHSFTATPCYLFLFSHLLVVTRPRDDNTFIVAGPPIPLHMLRIELPRRTVQQKRKRLRLQQQQILLQQQKGRQQQKYQDEETNNNHINSIMNMVEQEDSVTGLYIRARFRRFRQNFHAQKTAPADDDQQSQQQFVSRRIQSPSPSLFTIPHNNSLTINNTTRRRAHRLRMLTVSHLGYPESTYHFTCLTLEDRERWREQLMTASQNAQEAMDHRAPFGLSPLCEVAIGSSRQSIMIGGSTMFPTCCGRIWCTLPFVDDDTGQAMLALGTQYGVWVGPRDGGSQDFWLAVPHDDCQQLAILDNSILLVRAYHRRNALMAYDLKMVCQRLAIHRRWGFVHRSSVISFAVGRLDNRTVLCYLTRKRRHRHQRLTIVQYKAYGHFRKLKEFRLEVKDAVHVQIQHNTVFLLSPTQGICRISQDEHWKKLERVNNAPGREGTLKRRVGEDESRFLSMGTATTTDGTASTSLTINGFAPFASHGGYAYDSQMAQSVSFLPTHQQEYIKTKVQDQIQFESRVQRVAIVFPYLIGFSHSVIEVRHIETGKIVQVIPGSHIRCVHVSHNENQQYPTIHVSMLHPDEHVTRVYSLNLLRRS</sequence>
<dbReference type="InterPro" id="IPR052233">
    <property type="entry name" value="Rho-type_GEFs"/>
</dbReference>
<dbReference type="Gene3D" id="1.20.900.10">
    <property type="entry name" value="Dbl homology (DH) domain"/>
    <property type="match status" value="1"/>
</dbReference>